<organism evidence="2 3">
    <name type="scientific">Roseateles albus</name>
    <dbReference type="NCBI Taxonomy" id="2987525"/>
    <lineage>
        <taxon>Bacteria</taxon>
        <taxon>Pseudomonadati</taxon>
        <taxon>Pseudomonadota</taxon>
        <taxon>Betaproteobacteria</taxon>
        <taxon>Burkholderiales</taxon>
        <taxon>Sphaerotilaceae</taxon>
        <taxon>Roseateles</taxon>
    </lineage>
</organism>
<feature type="region of interest" description="Disordered" evidence="1">
    <location>
        <begin position="47"/>
        <end position="81"/>
    </location>
</feature>
<evidence type="ECO:0000313" key="3">
    <source>
        <dbReference type="Proteomes" id="UP001221189"/>
    </source>
</evidence>
<reference evidence="2 3" key="1">
    <citation type="submission" date="2022-10" db="EMBL/GenBank/DDBJ databases">
        <title>Paucibacter sp. hw1 Genome sequencing.</title>
        <authorList>
            <person name="Park S."/>
        </authorList>
    </citation>
    <scope>NUCLEOTIDE SEQUENCE [LARGE SCALE GENOMIC DNA]</scope>
    <source>
        <strain evidence="3">hw1</strain>
    </source>
</reference>
<evidence type="ECO:0000256" key="1">
    <source>
        <dbReference type="SAM" id="MobiDB-lite"/>
    </source>
</evidence>
<comment type="caution">
    <text evidence="2">The sequence shown here is derived from an EMBL/GenBank/DDBJ whole genome shotgun (WGS) entry which is preliminary data.</text>
</comment>
<proteinExistence type="predicted"/>
<name>A0ABT5KII3_9BURK</name>
<protein>
    <submittedName>
        <fullName evidence="2">Uncharacterized protein</fullName>
    </submittedName>
</protein>
<dbReference type="EMBL" id="JAQQXT010000013">
    <property type="protein sequence ID" value="MDC8773680.1"/>
    <property type="molecule type" value="Genomic_DNA"/>
</dbReference>
<dbReference type="Proteomes" id="UP001221189">
    <property type="component" value="Unassembled WGS sequence"/>
</dbReference>
<gene>
    <name evidence="2" type="ORF">PRZ03_19070</name>
</gene>
<accession>A0ABT5KII3</accession>
<dbReference type="RefSeq" id="WP_273601839.1">
    <property type="nucleotide sequence ID" value="NZ_JAQQXT010000013.1"/>
</dbReference>
<sequence>MTSTNKLANALKTLLNLGRDPQCWISMLAVLTVLGVSSGALETADHPADAAMQYRQTAGPAPSQPVAGPDEQVASLDTSKL</sequence>
<keyword evidence="3" id="KW-1185">Reference proteome</keyword>
<evidence type="ECO:0000313" key="2">
    <source>
        <dbReference type="EMBL" id="MDC8773680.1"/>
    </source>
</evidence>